<protein>
    <submittedName>
        <fullName evidence="2">Uncharacterized protein</fullName>
    </submittedName>
</protein>
<dbReference type="Proteomes" id="UP000281549">
    <property type="component" value="Unassembled WGS sequence"/>
</dbReference>
<dbReference type="EMBL" id="ML006495">
    <property type="protein sequence ID" value="RKP16485.1"/>
    <property type="molecule type" value="Genomic_DNA"/>
</dbReference>
<sequence length="422" mass="48583">MALNLEFEDKRLRDSGIYLEENAISFNEFLSLSASQSNSLEGDETIEKKATLKDENFEQTSVNVEKSAKEPEGLIANTSNAEKTVEIKEDKVDEKQRKSDERHKYFKMLQQIKVLREEIFAMEALEKNEQALLACMRNRLENLEQINHEAEEKVACENNFGGDEIRKYFEMVKQINREAEMKVLREEILSMETLERNEVLLARMRHRLEILEKINHDAEEKVANENNFGGDIKKTAMNTEEAIVKNSKSEGAVEVNEVHQDQKIISDSNELSQEIIKDEMNDVNETDFDEEIETSDHTNESTLNDEEDLNQIAGAQIIKQLIEINNSNEKSTETKDIKIDDIEIEKVKQREPKETITESTIILKELLACKKESPINLIVNIHNQIHYPGNIQTLSQQGIIKSSFILQILLLIIVLARFNSCQ</sequence>
<keyword evidence="1" id="KW-0175">Coiled coil</keyword>
<reference evidence="3" key="1">
    <citation type="journal article" date="2018" name="Nat. Microbiol.">
        <title>Leveraging single-cell genomics to expand the fungal tree of life.</title>
        <authorList>
            <person name="Ahrendt S.R."/>
            <person name="Quandt C.A."/>
            <person name="Ciobanu D."/>
            <person name="Clum A."/>
            <person name="Salamov A."/>
            <person name="Andreopoulos B."/>
            <person name="Cheng J.F."/>
            <person name="Woyke T."/>
            <person name="Pelin A."/>
            <person name="Henrissat B."/>
            <person name="Reynolds N.K."/>
            <person name="Benny G.L."/>
            <person name="Smith M.E."/>
            <person name="James T.Y."/>
            <person name="Grigoriev I.V."/>
        </authorList>
    </citation>
    <scope>NUCLEOTIDE SEQUENCE [LARGE SCALE GENOMIC DNA]</scope>
    <source>
        <strain evidence="3">CSF55</strain>
    </source>
</reference>
<organism evidence="2 3">
    <name type="scientific">Rozella allomycis (strain CSF55)</name>
    <dbReference type="NCBI Taxonomy" id="988480"/>
    <lineage>
        <taxon>Eukaryota</taxon>
        <taxon>Fungi</taxon>
        <taxon>Fungi incertae sedis</taxon>
        <taxon>Cryptomycota</taxon>
        <taxon>Cryptomycota incertae sedis</taxon>
        <taxon>Rozella</taxon>
    </lineage>
</organism>
<gene>
    <name evidence="2" type="ORF">ROZALSC1DRAFT_25222</name>
</gene>
<evidence type="ECO:0000313" key="2">
    <source>
        <dbReference type="EMBL" id="RKP16485.1"/>
    </source>
</evidence>
<name>A0A4P9YBM9_ROZAC</name>
<proteinExistence type="predicted"/>
<evidence type="ECO:0000313" key="3">
    <source>
        <dbReference type="Proteomes" id="UP000281549"/>
    </source>
</evidence>
<evidence type="ECO:0000256" key="1">
    <source>
        <dbReference type="SAM" id="Coils"/>
    </source>
</evidence>
<feature type="coiled-coil region" evidence="1">
    <location>
        <begin position="126"/>
        <end position="160"/>
    </location>
</feature>
<accession>A0A4P9YBM9</accession>
<dbReference type="AlphaFoldDB" id="A0A4P9YBM9"/>